<feature type="binding site" evidence="9">
    <location>
        <position position="221"/>
    </location>
    <ligand>
        <name>NAD(+)</name>
        <dbReference type="ChEBI" id="CHEBI:57540"/>
    </ligand>
</feature>
<feature type="region of interest" description="Disordered" evidence="12">
    <location>
        <begin position="1"/>
        <end position="32"/>
    </location>
</feature>
<dbReference type="HAMAP" id="MF_00394">
    <property type="entry name" value="NAD_Glyc3P_dehydrog"/>
    <property type="match status" value="1"/>
</dbReference>
<dbReference type="SUPFAM" id="SSF51735">
    <property type="entry name" value="NAD(P)-binding Rossmann-fold domains"/>
    <property type="match status" value="1"/>
</dbReference>
<dbReference type="InParanoid" id="Q01AJ0"/>
<dbReference type="PIRSF" id="PIRSF000114">
    <property type="entry name" value="Glycerol-3-P_dh"/>
    <property type="match status" value="1"/>
</dbReference>
<evidence type="ECO:0000256" key="10">
    <source>
        <dbReference type="RuleBase" id="RU000437"/>
    </source>
</evidence>
<evidence type="ECO:0000313" key="17">
    <source>
        <dbReference type="Proteomes" id="UP000009170"/>
    </source>
</evidence>
<dbReference type="GeneID" id="9834272"/>
<organism evidence="15 17">
    <name type="scientific">Ostreococcus tauri</name>
    <name type="common">Marine green alga</name>
    <dbReference type="NCBI Taxonomy" id="70448"/>
    <lineage>
        <taxon>Eukaryota</taxon>
        <taxon>Viridiplantae</taxon>
        <taxon>Chlorophyta</taxon>
        <taxon>Mamiellophyceae</taxon>
        <taxon>Mamiellales</taxon>
        <taxon>Bathycoccaceae</taxon>
        <taxon>Ostreococcus</taxon>
    </lineage>
</organism>
<reference evidence="15" key="2">
    <citation type="journal article" date="2014" name="BMC Genomics">
        <title>An improved genome of the model marine alga Ostreococcus tauri unfolds by assessing Illumina de novo assemblies.</title>
        <authorList>
            <person name="Blanc-Mathieu R."/>
            <person name="Verhelst B."/>
            <person name="Derelle E."/>
            <person name="Rombauts S."/>
            <person name="Bouget F.Y."/>
            <person name="Carre I."/>
            <person name="Chateau A."/>
            <person name="Eyre-Walker A."/>
            <person name="Grimsley N."/>
            <person name="Moreau H."/>
            <person name="Piegu B."/>
            <person name="Rivals E."/>
            <person name="Schackwitz W."/>
            <person name="Van de Peer Y."/>
            <person name="Piganeau G."/>
        </authorList>
    </citation>
    <scope>NUCLEOTIDE SEQUENCE</scope>
    <source>
        <strain evidence="15">RCC4221</strain>
    </source>
</reference>
<feature type="binding site" evidence="9">
    <location>
        <begin position="88"/>
        <end position="93"/>
    </location>
    <ligand>
        <name>NAD(+)</name>
        <dbReference type="ChEBI" id="CHEBI:57540"/>
    </ligand>
</feature>
<dbReference type="Gene3D" id="1.10.1040.10">
    <property type="entry name" value="N-(1-d-carboxylethyl)-l-norvaline Dehydrogenase, domain 2"/>
    <property type="match status" value="1"/>
</dbReference>
<evidence type="ECO:0000256" key="5">
    <source>
        <dbReference type="ARBA" id="ARBA00060503"/>
    </source>
</evidence>
<comment type="subcellular location">
    <subcellularLocation>
        <location evidence="5">Glycosome</location>
    </subcellularLocation>
</comment>
<dbReference type="Pfam" id="PF01210">
    <property type="entry name" value="NAD_Gly3P_dh_N"/>
    <property type="match status" value="1"/>
</dbReference>
<dbReference type="PROSITE" id="PS00957">
    <property type="entry name" value="NAD_G3PDH"/>
    <property type="match status" value="1"/>
</dbReference>
<dbReference type="InterPro" id="IPR006109">
    <property type="entry name" value="G3P_DH_NAD-dep_C"/>
</dbReference>
<dbReference type="GO" id="GO:0005975">
    <property type="term" value="P:carbohydrate metabolic process"/>
    <property type="evidence" value="ECO:0007669"/>
    <property type="project" value="InterPro"/>
</dbReference>
<evidence type="ECO:0000256" key="7">
    <source>
        <dbReference type="PIRSR" id="PIRSR000114-1"/>
    </source>
</evidence>
<gene>
    <name evidence="16" type="ORF">BE221DRAFT_143531</name>
    <name evidence="15" type="ORF">OT_ostta04g03930</name>
</gene>
<dbReference type="EMBL" id="KZ155771">
    <property type="protein sequence ID" value="OUS49578.1"/>
    <property type="molecule type" value="Genomic_DNA"/>
</dbReference>
<dbReference type="Gene3D" id="3.40.50.720">
    <property type="entry name" value="NAD(P)-binding Rossmann-like Domain"/>
    <property type="match status" value="1"/>
</dbReference>
<proteinExistence type="inferred from homology"/>
<evidence type="ECO:0000256" key="12">
    <source>
        <dbReference type="SAM" id="MobiDB-lite"/>
    </source>
</evidence>
<dbReference type="KEGG" id="ota:OT_ostta04g03930"/>
<feature type="active site" description="Proton acceptor" evidence="7">
    <location>
        <position position="272"/>
    </location>
</feature>
<protein>
    <recommendedName>
        <fullName evidence="11">Glycerol-3-phosphate dehydrogenase [NAD(+)]</fullName>
        <ecNumber evidence="11">1.1.1.8</ecNumber>
    </recommendedName>
</protein>
<dbReference type="SUPFAM" id="SSF48179">
    <property type="entry name" value="6-phosphogluconate dehydrogenase C-terminal domain-like"/>
    <property type="match status" value="1"/>
</dbReference>
<evidence type="ECO:0000256" key="3">
    <source>
        <dbReference type="ARBA" id="ARBA00023027"/>
    </source>
</evidence>
<evidence type="ECO:0000256" key="11">
    <source>
        <dbReference type="RuleBase" id="RU361243"/>
    </source>
</evidence>
<dbReference type="EC" id="1.1.1.8" evidence="11"/>
<feature type="domain" description="Glycerol-3-phosphate dehydrogenase NAD-dependent C-terminal" evidence="14">
    <location>
        <begin position="261"/>
        <end position="401"/>
    </location>
</feature>
<accession>A0A1Y5IJ36</accession>
<dbReference type="RefSeq" id="XP_003078928.1">
    <property type="nucleotide sequence ID" value="XM_003078880.1"/>
</dbReference>
<reference evidence="15 17" key="1">
    <citation type="journal article" date="2006" name="Proc. Natl. Acad. Sci. U.S.A.">
        <title>Genome analysis of the smallest free-living eukaryote Ostreococcus tauri unveils many unique features.</title>
        <authorList>
            <person name="Derelle E."/>
            <person name="Ferraz C."/>
            <person name="Rombauts S."/>
            <person name="Rouze P."/>
            <person name="Worden A.Z."/>
            <person name="Robbens S."/>
            <person name="Partensky F."/>
            <person name="Degroeve S."/>
            <person name="Echeynie S."/>
            <person name="Cooke R."/>
            <person name="Saeys Y."/>
            <person name="Wuyts J."/>
            <person name="Jabbari K."/>
            <person name="Bowler C."/>
            <person name="Panaud O."/>
            <person name="Piegu B."/>
            <person name="Ball S.G."/>
            <person name="Ral J.-P."/>
            <person name="Bouget F.-Y."/>
            <person name="Piganeau G."/>
            <person name="De Baets B."/>
            <person name="Picard A."/>
            <person name="Delseny M."/>
            <person name="Demaille J."/>
            <person name="Van de Peer Y."/>
            <person name="Moreau H."/>
        </authorList>
    </citation>
    <scope>NUCLEOTIDE SEQUENCE [LARGE SCALE GENOMIC DNA]</scope>
    <source>
        <strain evidence="15 17">OTTH0595</strain>
    </source>
</reference>
<sequence length="413" mass="43653">MGRTRRDGAAATTVSATRRTRGEDGRGRRTRTHAGAYEAFKAGVSEEDRASIVGEWDKIMRWAAFVESAHARNDESVLKSAKKVAIMGGGSFGTAMATLLARNKGDLDVVILMRSDKDAASLNAEHRNLKYLPKYDLPVNIRATTDAREALSGSDFIIHAVPVQQSRAFLSGVKDFIDPKTPLLCLSKGLETGTCEMMSEIIPAGLGRDQPLAVLSGPTFAVELMQGLPTTIVAASEDEGLAIRVQQLFGSSCLRVNTSTDVTGVELSGAMKNVLAIAAGIVEGLELGNNAMASLVAQGVTEIRWLAGKLGARPETLAGVSGTGDIMLTCFVNLSRNRTVGVRLGSGESLEEILGSMSQVAEGVATAGAVVRLARRHRVNLPVLTAVACILDGDMDAKTAVDKIINLPQVPEV</sequence>
<dbReference type="OMA" id="CKYFPDH"/>
<dbReference type="GO" id="GO:0046168">
    <property type="term" value="P:glycerol-3-phosphate catabolic process"/>
    <property type="evidence" value="ECO:0007669"/>
    <property type="project" value="UniProtKB-UniRule"/>
</dbReference>
<feature type="binding site" evidence="8">
    <location>
        <begin position="336"/>
        <end position="337"/>
    </location>
    <ligand>
        <name>substrate</name>
    </ligand>
</feature>
<dbReference type="GO" id="GO:0141152">
    <property type="term" value="F:glycerol-3-phosphate dehydrogenase (NAD+) activity"/>
    <property type="evidence" value="ECO:0007669"/>
    <property type="project" value="UniProtKB-UniRule"/>
</dbReference>
<keyword evidence="6" id="KW-0327">Glycosome</keyword>
<dbReference type="InterPro" id="IPR011128">
    <property type="entry name" value="G3P_DH_NAD-dep_N"/>
</dbReference>
<dbReference type="NCBIfam" id="NF000940">
    <property type="entry name" value="PRK00094.1-2"/>
    <property type="match status" value="1"/>
</dbReference>
<dbReference type="Pfam" id="PF07479">
    <property type="entry name" value="NAD_Gly3P_dh_C"/>
    <property type="match status" value="1"/>
</dbReference>
<dbReference type="InterPro" id="IPR013328">
    <property type="entry name" value="6PGD_dom2"/>
</dbReference>
<comment type="catalytic activity">
    <reaction evidence="4 11">
        <text>sn-glycerol 3-phosphate + NAD(+) = dihydroxyacetone phosphate + NADH + H(+)</text>
        <dbReference type="Rhea" id="RHEA:11092"/>
        <dbReference type="ChEBI" id="CHEBI:15378"/>
        <dbReference type="ChEBI" id="CHEBI:57540"/>
        <dbReference type="ChEBI" id="CHEBI:57597"/>
        <dbReference type="ChEBI" id="CHEBI:57642"/>
        <dbReference type="ChEBI" id="CHEBI:57945"/>
        <dbReference type="EC" id="1.1.1.8"/>
    </reaction>
</comment>
<dbReference type="OrthoDB" id="10263760at2759"/>
<evidence type="ECO:0000256" key="1">
    <source>
        <dbReference type="ARBA" id="ARBA00011009"/>
    </source>
</evidence>
<evidence type="ECO:0000256" key="9">
    <source>
        <dbReference type="PIRSR" id="PIRSR000114-3"/>
    </source>
</evidence>
<dbReference type="PRINTS" id="PR00077">
    <property type="entry name" value="GPDHDRGNASE"/>
</dbReference>
<keyword evidence="3 9" id="KW-0520">NAD</keyword>
<accession>Q01AJ0</accession>
<evidence type="ECO:0000259" key="13">
    <source>
        <dbReference type="Pfam" id="PF01210"/>
    </source>
</evidence>
<dbReference type="PANTHER" id="PTHR11728:SF1">
    <property type="entry name" value="GLYCEROL-3-PHOSPHATE DEHYDROGENASE [NAD(+)] 2, CHLOROPLASTIC"/>
    <property type="match status" value="1"/>
</dbReference>
<dbReference type="FunCoup" id="Q01AJ0">
    <property type="interactions" value="249"/>
</dbReference>
<dbReference type="FunFam" id="1.10.1040.10:FF:000001">
    <property type="entry name" value="Glycerol-3-phosphate dehydrogenase [NAD(P)+]"/>
    <property type="match status" value="1"/>
</dbReference>
<dbReference type="EMBL" id="CAID01000004">
    <property type="protein sequence ID" value="CAL51808.1"/>
    <property type="molecule type" value="Genomic_DNA"/>
</dbReference>
<reference evidence="16" key="3">
    <citation type="submission" date="2017-04" db="EMBL/GenBank/DDBJ databases">
        <title>Population genomics of picophytoplankton unveils novel chromosome hypervariability.</title>
        <authorList>
            <consortium name="DOE Joint Genome Institute"/>
            <person name="Blanc-Mathieu R."/>
            <person name="Krasovec M."/>
            <person name="Hebrard M."/>
            <person name="Yau S."/>
            <person name="Desgranges E."/>
            <person name="Martin J."/>
            <person name="Schackwitz W."/>
            <person name="Kuo A."/>
            <person name="Salin G."/>
            <person name="Donnadieu C."/>
            <person name="Desdevises Y."/>
            <person name="Sanchez-Ferandin S."/>
            <person name="Moreau H."/>
            <person name="Rivals E."/>
            <person name="Grigoriev I.V."/>
            <person name="Grimsley N."/>
            <person name="Eyre-Walker A."/>
            <person name="Piganeau G."/>
        </authorList>
    </citation>
    <scope>NUCLEOTIDE SEQUENCE [LARGE SCALE GENOMIC DNA]</scope>
    <source>
        <strain evidence="16">RCC 1115</strain>
    </source>
</reference>
<accession>A0A454Y5E1</accession>
<dbReference type="NCBIfam" id="NF000942">
    <property type="entry name" value="PRK00094.1-4"/>
    <property type="match status" value="1"/>
</dbReference>
<feature type="domain" description="Glycerol-3-phosphate dehydrogenase NAD-dependent N-terminal" evidence="13">
    <location>
        <begin position="83"/>
        <end position="240"/>
    </location>
</feature>
<dbReference type="Proteomes" id="UP000009170">
    <property type="component" value="Unassembled WGS sequence"/>
</dbReference>
<name>Q01AJ0_OSTTA</name>
<evidence type="ECO:0000259" key="14">
    <source>
        <dbReference type="Pfam" id="PF07479"/>
    </source>
</evidence>
<evidence type="ECO:0000313" key="16">
    <source>
        <dbReference type="EMBL" id="OUS49578.1"/>
    </source>
</evidence>
<keyword evidence="2 10" id="KW-0560">Oxidoreductase</keyword>
<feature type="binding site" evidence="9">
    <location>
        <position position="336"/>
    </location>
    <ligand>
        <name>NAD(+)</name>
        <dbReference type="ChEBI" id="CHEBI:57540"/>
    </ligand>
</feature>
<evidence type="ECO:0000256" key="4">
    <source>
        <dbReference type="ARBA" id="ARBA00048683"/>
    </source>
</evidence>
<dbReference type="InterPro" id="IPR008927">
    <property type="entry name" value="6-PGluconate_DH-like_C_sf"/>
</dbReference>
<evidence type="ECO:0000256" key="8">
    <source>
        <dbReference type="PIRSR" id="PIRSR000114-2"/>
    </source>
</evidence>
<dbReference type="Proteomes" id="UP000195557">
    <property type="component" value="Unassembled WGS sequence"/>
</dbReference>
<dbReference type="GO" id="GO:0005829">
    <property type="term" value="C:cytosol"/>
    <property type="evidence" value="ECO:0007669"/>
    <property type="project" value="TreeGrafter"/>
</dbReference>
<feature type="binding site" evidence="8">
    <location>
        <position position="188"/>
    </location>
    <ligand>
        <name>substrate</name>
    </ligand>
</feature>
<evidence type="ECO:0000313" key="15">
    <source>
        <dbReference type="EMBL" id="CAL51808.1"/>
    </source>
</evidence>
<dbReference type="GO" id="GO:0020015">
    <property type="term" value="C:glycosome"/>
    <property type="evidence" value="ECO:0007669"/>
    <property type="project" value="UniProtKB-SubCell"/>
</dbReference>
<dbReference type="InterPro" id="IPR006168">
    <property type="entry name" value="G3P_DH_NAD-dep"/>
</dbReference>
<dbReference type="InterPro" id="IPR036291">
    <property type="entry name" value="NAD(P)-bd_dom_sf"/>
</dbReference>
<evidence type="ECO:0000256" key="2">
    <source>
        <dbReference type="ARBA" id="ARBA00023002"/>
    </source>
</evidence>
<dbReference type="FunFam" id="3.40.50.720:FF:000019">
    <property type="entry name" value="Glycerol-3-phosphate dehydrogenase [NAD(P)+]"/>
    <property type="match status" value="1"/>
</dbReference>
<dbReference type="AlphaFoldDB" id="Q01AJ0"/>
<dbReference type="GO" id="GO:0051287">
    <property type="term" value="F:NAD binding"/>
    <property type="evidence" value="ECO:0007669"/>
    <property type="project" value="UniProtKB-UniRule"/>
</dbReference>
<keyword evidence="17" id="KW-1185">Reference proteome</keyword>
<dbReference type="PANTHER" id="PTHR11728">
    <property type="entry name" value="GLYCEROL-3-PHOSPHATE DEHYDROGENASE"/>
    <property type="match status" value="1"/>
</dbReference>
<comment type="similarity">
    <text evidence="1 10">Belongs to the NAD-dependent glycerol-3-phosphate dehydrogenase family.</text>
</comment>
<dbReference type="STRING" id="70448.Q01AJ0"/>
<evidence type="ECO:0000256" key="6">
    <source>
        <dbReference type="ARBA" id="ARBA00084116"/>
    </source>
</evidence>